<evidence type="ECO:0000313" key="2">
    <source>
        <dbReference type="Proteomes" id="UP001385951"/>
    </source>
</evidence>
<proteinExistence type="predicted"/>
<keyword evidence="2" id="KW-1185">Reference proteome</keyword>
<gene>
    <name evidence="1" type="ORF">QCA50_012572</name>
</gene>
<protein>
    <submittedName>
        <fullName evidence="1">Uncharacterized protein</fullName>
    </submittedName>
</protein>
<accession>A0AAW0FRI1</accession>
<reference evidence="1 2" key="1">
    <citation type="submission" date="2022-09" db="EMBL/GenBank/DDBJ databases">
        <authorList>
            <person name="Palmer J.M."/>
        </authorList>
    </citation>
    <scope>NUCLEOTIDE SEQUENCE [LARGE SCALE GENOMIC DNA]</scope>
    <source>
        <strain evidence="1 2">DSM 7382</strain>
    </source>
</reference>
<evidence type="ECO:0000313" key="1">
    <source>
        <dbReference type="EMBL" id="KAK7684248.1"/>
    </source>
</evidence>
<feature type="non-terminal residue" evidence="1">
    <location>
        <position position="75"/>
    </location>
</feature>
<dbReference type="EMBL" id="JASBNA010000026">
    <property type="protein sequence ID" value="KAK7684248.1"/>
    <property type="molecule type" value="Genomic_DNA"/>
</dbReference>
<organism evidence="1 2">
    <name type="scientific">Cerrena zonata</name>
    <dbReference type="NCBI Taxonomy" id="2478898"/>
    <lineage>
        <taxon>Eukaryota</taxon>
        <taxon>Fungi</taxon>
        <taxon>Dikarya</taxon>
        <taxon>Basidiomycota</taxon>
        <taxon>Agaricomycotina</taxon>
        <taxon>Agaricomycetes</taxon>
        <taxon>Polyporales</taxon>
        <taxon>Cerrenaceae</taxon>
        <taxon>Cerrena</taxon>
    </lineage>
</organism>
<sequence length="75" mass="8399">MIWEFTDCGLIDITLRENAGSIQGVITMLRTPRRSTISLKRLRPSTVCAVRKLSSLIACAYTPALQKLAAYMRLN</sequence>
<dbReference type="AlphaFoldDB" id="A0AAW0FRI1"/>
<dbReference type="Proteomes" id="UP001385951">
    <property type="component" value="Unassembled WGS sequence"/>
</dbReference>
<name>A0AAW0FRI1_9APHY</name>
<comment type="caution">
    <text evidence="1">The sequence shown here is derived from an EMBL/GenBank/DDBJ whole genome shotgun (WGS) entry which is preliminary data.</text>
</comment>